<dbReference type="PANTHER" id="PTHR16517">
    <property type="entry name" value="TUBBY-RELATED"/>
    <property type="match status" value="1"/>
</dbReference>
<dbReference type="PRINTS" id="PR01573">
    <property type="entry name" value="SUPERTUBBY"/>
</dbReference>
<sequence length="105" mass="11929">MSEEETILQREKEGRLENEFMVVLSKQPRYNNSTGKYSLNFAGRVKLASVKNVQMVYAGQEEVLMQFGKIGKNDFILDFQYPFTPMQAFAFGLTSLAYKLANEGG</sequence>
<dbReference type="EMBL" id="HBEB01015672">
    <property type="protein sequence ID" value="CAD8275720.1"/>
    <property type="molecule type" value="Transcribed_RNA"/>
</dbReference>
<proteinExistence type="inferred from homology"/>
<reference evidence="3" key="1">
    <citation type="submission" date="2021-01" db="EMBL/GenBank/DDBJ databases">
        <authorList>
            <person name="Corre E."/>
            <person name="Pelletier E."/>
            <person name="Niang G."/>
            <person name="Scheremetjew M."/>
            <person name="Finn R."/>
            <person name="Kale V."/>
            <person name="Holt S."/>
            <person name="Cochrane G."/>
            <person name="Meng A."/>
            <person name="Brown T."/>
            <person name="Cohen L."/>
        </authorList>
    </citation>
    <scope>NUCLEOTIDE SEQUENCE</scope>
    <source>
        <strain evidence="3">RCC1537</strain>
    </source>
</reference>
<dbReference type="InterPro" id="IPR025659">
    <property type="entry name" value="Tubby-like_C"/>
</dbReference>
<comment type="similarity">
    <text evidence="1">Belongs to the TUB family.</text>
</comment>
<feature type="domain" description="Tubby C-terminal" evidence="2">
    <location>
        <begin position="4"/>
        <end position="96"/>
    </location>
</feature>
<dbReference type="Gene3D" id="3.20.90.10">
    <property type="entry name" value="Tubby Protein, Chain A"/>
    <property type="match status" value="1"/>
</dbReference>
<dbReference type="InterPro" id="IPR000007">
    <property type="entry name" value="Tubby_C"/>
</dbReference>
<evidence type="ECO:0000256" key="1">
    <source>
        <dbReference type="ARBA" id="ARBA00007129"/>
    </source>
</evidence>
<name>A0A7R9YMZ8_DIALT</name>
<dbReference type="PANTHER" id="PTHR16517:SF7">
    <property type="entry name" value="PROTEIN KING TUBBY"/>
    <property type="match status" value="1"/>
</dbReference>
<dbReference type="Pfam" id="PF01167">
    <property type="entry name" value="Tub"/>
    <property type="match status" value="1"/>
</dbReference>
<protein>
    <recommendedName>
        <fullName evidence="2">Tubby C-terminal domain-containing protein</fullName>
    </recommendedName>
</protein>
<evidence type="ECO:0000259" key="2">
    <source>
        <dbReference type="Pfam" id="PF01167"/>
    </source>
</evidence>
<evidence type="ECO:0000313" key="3">
    <source>
        <dbReference type="EMBL" id="CAD8275720.1"/>
    </source>
</evidence>
<gene>
    <name evidence="3" type="ORF">PLUT1463_LOCUS10036</name>
</gene>
<dbReference type="SUPFAM" id="SSF54518">
    <property type="entry name" value="Tubby C-terminal domain-like"/>
    <property type="match status" value="1"/>
</dbReference>
<organism evidence="3">
    <name type="scientific">Diacronema lutheri</name>
    <name type="common">Unicellular marine alga</name>
    <name type="synonym">Monochrysis lutheri</name>
    <dbReference type="NCBI Taxonomy" id="2081491"/>
    <lineage>
        <taxon>Eukaryota</taxon>
        <taxon>Haptista</taxon>
        <taxon>Haptophyta</taxon>
        <taxon>Pavlovophyceae</taxon>
        <taxon>Pavlovales</taxon>
        <taxon>Pavlovaceae</taxon>
        <taxon>Diacronema</taxon>
    </lineage>
</organism>
<accession>A0A7R9YMZ8</accession>
<dbReference type="AlphaFoldDB" id="A0A7R9YMZ8"/>